<evidence type="ECO:0000259" key="2">
    <source>
        <dbReference type="PROSITE" id="PS50937"/>
    </source>
</evidence>
<dbReference type="Proteomes" id="UP001595443">
    <property type="component" value="Unassembled WGS sequence"/>
</dbReference>
<dbReference type="InterPro" id="IPR000551">
    <property type="entry name" value="MerR-type_HTH_dom"/>
</dbReference>
<dbReference type="Pfam" id="PF13411">
    <property type="entry name" value="MerR_1"/>
    <property type="match status" value="1"/>
</dbReference>
<dbReference type="Gene3D" id="1.10.1660.10">
    <property type="match status" value="1"/>
</dbReference>
<keyword evidence="4" id="KW-1185">Reference proteome</keyword>
<dbReference type="PROSITE" id="PS50937">
    <property type="entry name" value="HTH_MERR_2"/>
    <property type="match status" value="1"/>
</dbReference>
<evidence type="ECO:0000313" key="3">
    <source>
        <dbReference type="EMBL" id="MFC2967494.1"/>
    </source>
</evidence>
<feature type="domain" description="HTH merR-type" evidence="2">
    <location>
        <begin position="1"/>
        <end position="65"/>
    </location>
</feature>
<dbReference type="RefSeq" id="WP_377832137.1">
    <property type="nucleotide sequence ID" value="NZ_JBHRSK010000004.1"/>
</dbReference>
<dbReference type="CDD" id="cd04765">
    <property type="entry name" value="HTH_MlrA-like_sg2"/>
    <property type="match status" value="1"/>
</dbReference>
<name>A0ABV7ADS3_9RHOB</name>
<comment type="caution">
    <text evidence="3">The sequence shown here is derived from an EMBL/GenBank/DDBJ whole genome shotgun (WGS) entry which is preliminary data.</text>
</comment>
<organism evidence="3 4">
    <name type="scientific">Acidimangrovimonas pyrenivorans</name>
    <dbReference type="NCBI Taxonomy" id="2030798"/>
    <lineage>
        <taxon>Bacteria</taxon>
        <taxon>Pseudomonadati</taxon>
        <taxon>Pseudomonadota</taxon>
        <taxon>Alphaproteobacteria</taxon>
        <taxon>Rhodobacterales</taxon>
        <taxon>Paracoccaceae</taxon>
        <taxon>Acidimangrovimonas</taxon>
    </lineage>
</organism>
<feature type="region of interest" description="Disordered" evidence="1">
    <location>
        <begin position="117"/>
        <end position="192"/>
    </location>
</feature>
<protein>
    <submittedName>
        <fullName evidence="3">MerR family transcriptional regulator</fullName>
    </submittedName>
</protein>
<dbReference type="InterPro" id="IPR009061">
    <property type="entry name" value="DNA-bd_dom_put_sf"/>
</dbReference>
<dbReference type="SUPFAM" id="SSF46955">
    <property type="entry name" value="Putative DNA-binding domain"/>
    <property type="match status" value="1"/>
</dbReference>
<evidence type="ECO:0000313" key="4">
    <source>
        <dbReference type="Proteomes" id="UP001595443"/>
    </source>
</evidence>
<dbReference type="EMBL" id="JBHRSK010000004">
    <property type="protein sequence ID" value="MFC2967494.1"/>
    <property type="molecule type" value="Genomic_DNA"/>
</dbReference>
<evidence type="ECO:0000256" key="1">
    <source>
        <dbReference type="SAM" id="MobiDB-lite"/>
    </source>
</evidence>
<proteinExistence type="predicted"/>
<reference evidence="4" key="1">
    <citation type="journal article" date="2019" name="Int. J. Syst. Evol. Microbiol.">
        <title>The Global Catalogue of Microorganisms (GCM) 10K type strain sequencing project: providing services to taxonomists for standard genome sequencing and annotation.</title>
        <authorList>
            <consortium name="The Broad Institute Genomics Platform"/>
            <consortium name="The Broad Institute Genome Sequencing Center for Infectious Disease"/>
            <person name="Wu L."/>
            <person name="Ma J."/>
        </authorList>
    </citation>
    <scope>NUCLEOTIDE SEQUENCE [LARGE SCALE GENOMIC DNA]</scope>
    <source>
        <strain evidence="4">KCTC 62192</strain>
    </source>
</reference>
<dbReference type="SMART" id="SM00422">
    <property type="entry name" value="HTH_MERR"/>
    <property type="match status" value="1"/>
</dbReference>
<feature type="compositionally biased region" description="Low complexity" evidence="1">
    <location>
        <begin position="131"/>
        <end position="146"/>
    </location>
</feature>
<gene>
    <name evidence="3" type="ORF">ACFOES_05250</name>
</gene>
<sequence>MSEALDTPAHVLRFWETRFTQVKPVKRAGGRRYYRPSDVALLTGIKKLLHEDGMTIRGVQKLLREQGIRHVAALAATPEEGAAETVERSVAPEAPMILDVPVEAETVPQDNVVPLSARKAEAPEPTPPESPAAESAPPVEAPAGSPDEPQGDLFAEPSAAPAPDRSAHPLTRAEPGPLAGAGSETEDPPLASRLRALPRQPAPGQAERIAALRDRLAALRDSLAARAGRSHR</sequence>
<accession>A0ABV7ADS3</accession>